<evidence type="ECO:0000313" key="3">
    <source>
        <dbReference type="EMBL" id="JAG25769.1"/>
    </source>
</evidence>
<dbReference type="EMBL" id="GBHO01017835">
    <property type="protein sequence ID" value="JAG25769.1"/>
    <property type="molecule type" value="Transcribed_RNA"/>
</dbReference>
<feature type="compositionally biased region" description="Basic and acidic residues" evidence="1">
    <location>
        <begin position="258"/>
        <end position="269"/>
    </location>
</feature>
<accession>A0A0A9Y8B0</accession>
<feature type="non-terminal residue" evidence="4">
    <location>
        <position position="1"/>
    </location>
</feature>
<reference evidence="4" key="2">
    <citation type="submission" date="2014-07" db="EMBL/GenBank/DDBJ databases">
        <authorList>
            <person name="Hull J."/>
        </authorList>
    </citation>
    <scope>NUCLEOTIDE SEQUENCE</scope>
</reference>
<feature type="transmembrane region" description="Helical" evidence="2">
    <location>
        <begin position="370"/>
        <end position="392"/>
    </location>
</feature>
<protein>
    <submittedName>
        <fullName evidence="4">Uncharacterized protein</fullName>
    </submittedName>
</protein>
<keyword evidence="2" id="KW-1133">Transmembrane helix</keyword>
<feature type="region of interest" description="Disordered" evidence="1">
    <location>
        <begin position="228"/>
        <end position="277"/>
    </location>
</feature>
<evidence type="ECO:0000313" key="4">
    <source>
        <dbReference type="EMBL" id="JAG25770.1"/>
    </source>
</evidence>
<feature type="region of interest" description="Disordered" evidence="1">
    <location>
        <begin position="320"/>
        <end position="353"/>
    </location>
</feature>
<gene>
    <name evidence="3" type="ORF">CM83_46999</name>
    <name evidence="4" type="ORF">CM83_47000</name>
</gene>
<evidence type="ECO:0000256" key="1">
    <source>
        <dbReference type="SAM" id="MobiDB-lite"/>
    </source>
</evidence>
<keyword evidence="2" id="KW-0812">Transmembrane</keyword>
<dbReference type="AlphaFoldDB" id="A0A0A9Y8B0"/>
<evidence type="ECO:0000256" key="2">
    <source>
        <dbReference type="SAM" id="Phobius"/>
    </source>
</evidence>
<feature type="compositionally biased region" description="Polar residues" evidence="1">
    <location>
        <begin position="228"/>
        <end position="238"/>
    </location>
</feature>
<feature type="compositionally biased region" description="Low complexity" evidence="1">
    <location>
        <begin position="239"/>
        <end position="251"/>
    </location>
</feature>
<sequence length="410" mass="45546">KNCVKNVFPRSKVRPCPWFQFSVQCTAGSRAMVKVLVSWLLLLPLPVYSFTIVFGPVYQRARSRFRKPIFISSDVQDGRSRCSDIDKVIGRIDGFACDTLSLPDIKAIAEADQRNMITMCFGLYDLLFEMCKRKDAGFADAFNVDLRESQKPSDFCLEVVTIQLSAIQHTDPVFDEWADYFNKTLLSKQSCEDLCKLLNSVHVICKLIVAGHRYLHRTLVVDAQDQDYTNQTQSQSLPTTNGTNNDTTVGTEPSSRSPDIRTTKNKDNLETTSLLPVSEVVSGMNKNSVGTEAGFIRTPEVRTTQKSTMSAVVDAPKNVASGLKDDQSTSGIYSSTEEEKKCENNSEDVSEESTTVQSVGKDKYGEGAGFAIWLAVSFVLITILTAIIIVTVRKRVSNNRPEIEQALITI</sequence>
<keyword evidence="2" id="KW-0472">Membrane</keyword>
<reference evidence="4" key="1">
    <citation type="journal article" date="2014" name="PLoS ONE">
        <title>Transcriptome-Based Identification of ABC Transporters in the Western Tarnished Plant Bug Lygus hesperus.</title>
        <authorList>
            <person name="Hull J.J."/>
            <person name="Chaney K."/>
            <person name="Geib S.M."/>
            <person name="Fabrick J.A."/>
            <person name="Brent C.S."/>
            <person name="Walsh D."/>
            <person name="Lavine L.C."/>
        </authorList>
    </citation>
    <scope>NUCLEOTIDE SEQUENCE</scope>
</reference>
<feature type="transmembrane region" description="Helical" evidence="2">
    <location>
        <begin position="36"/>
        <end position="58"/>
    </location>
</feature>
<proteinExistence type="predicted"/>
<organism evidence="4">
    <name type="scientific">Lygus hesperus</name>
    <name type="common">Western plant bug</name>
    <dbReference type="NCBI Taxonomy" id="30085"/>
    <lineage>
        <taxon>Eukaryota</taxon>
        <taxon>Metazoa</taxon>
        <taxon>Ecdysozoa</taxon>
        <taxon>Arthropoda</taxon>
        <taxon>Hexapoda</taxon>
        <taxon>Insecta</taxon>
        <taxon>Pterygota</taxon>
        <taxon>Neoptera</taxon>
        <taxon>Paraneoptera</taxon>
        <taxon>Hemiptera</taxon>
        <taxon>Heteroptera</taxon>
        <taxon>Panheteroptera</taxon>
        <taxon>Cimicomorpha</taxon>
        <taxon>Miridae</taxon>
        <taxon>Mirini</taxon>
        <taxon>Lygus</taxon>
    </lineage>
</organism>
<name>A0A0A9Y8B0_LYGHE</name>
<dbReference type="EMBL" id="GBHO01017834">
    <property type="protein sequence ID" value="JAG25770.1"/>
    <property type="molecule type" value="Transcribed_RNA"/>
</dbReference>